<evidence type="ECO:0000313" key="1">
    <source>
        <dbReference type="EMBL" id="KAL0373137.1"/>
    </source>
</evidence>
<name>A0AAW2QZ25_9LAMI</name>
<reference evidence="1" key="2">
    <citation type="journal article" date="2024" name="Plant">
        <title>Genomic evolution and insights into agronomic trait innovations of Sesamum species.</title>
        <authorList>
            <person name="Miao H."/>
            <person name="Wang L."/>
            <person name="Qu L."/>
            <person name="Liu H."/>
            <person name="Sun Y."/>
            <person name="Le M."/>
            <person name="Wang Q."/>
            <person name="Wei S."/>
            <person name="Zheng Y."/>
            <person name="Lin W."/>
            <person name="Duan Y."/>
            <person name="Cao H."/>
            <person name="Xiong S."/>
            <person name="Wang X."/>
            <person name="Wei L."/>
            <person name="Li C."/>
            <person name="Ma Q."/>
            <person name="Ju M."/>
            <person name="Zhao R."/>
            <person name="Li G."/>
            <person name="Mu C."/>
            <person name="Tian Q."/>
            <person name="Mei H."/>
            <person name="Zhang T."/>
            <person name="Gao T."/>
            <person name="Zhang H."/>
        </authorList>
    </citation>
    <scope>NUCLEOTIDE SEQUENCE</scope>
    <source>
        <strain evidence="1">KEN8</strain>
    </source>
</reference>
<gene>
    <name evidence="1" type="ORF">Scaly_0995300</name>
</gene>
<dbReference type="PANTHER" id="PTHR33710:SF71">
    <property type="entry name" value="ENDONUCLEASE_EXONUCLEASE_PHOSPHATASE DOMAIN-CONTAINING PROTEIN"/>
    <property type="match status" value="1"/>
</dbReference>
<sequence>MAERERGVSWDSVEGNEESMVHETQILDEAHIHMVPMSIEKTLINVPLLFSSRGTVRCSMSGREHRQDGTTRAAIGKRSRGLTITEPEDGLFPMDLGFQGTIFTWCNRREAPHTVRARLDRACSTAAWATLFPSTRVRHESVSSSDHTELNDQISYLQEVELTSNNKRRLEALQSKLEEQCHREEVLWGQYAKALWLKERDKNTLFFNSRATERKTRNEIRRLKNEGGREVCDPTEIRHVMQ</sequence>
<comment type="caution">
    <text evidence="1">The sequence shown here is derived from an EMBL/GenBank/DDBJ whole genome shotgun (WGS) entry which is preliminary data.</text>
</comment>
<dbReference type="AlphaFoldDB" id="A0AAW2QZ25"/>
<proteinExistence type="predicted"/>
<organism evidence="1">
    <name type="scientific">Sesamum calycinum</name>
    <dbReference type="NCBI Taxonomy" id="2727403"/>
    <lineage>
        <taxon>Eukaryota</taxon>
        <taxon>Viridiplantae</taxon>
        <taxon>Streptophyta</taxon>
        <taxon>Embryophyta</taxon>
        <taxon>Tracheophyta</taxon>
        <taxon>Spermatophyta</taxon>
        <taxon>Magnoliopsida</taxon>
        <taxon>eudicotyledons</taxon>
        <taxon>Gunneridae</taxon>
        <taxon>Pentapetalae</taxon>
        <taxon>asterids</taxon>
        <taxon>lamiids</taxon>
        <taxon>Lamiales</taxon>
        <taxon>Pedaliaceae</taxon>
        <taxon>Sesamum</taxon>
    </lineage>
</organism>
<dbReference type="PANTHER" id="PTHR33710">
    <property type="entry name" value="BNAC02G09200D PROTEIN"/>
    <property type="match status" value="1"/>
</dbReference>
<accession>A0AAW2QZ25</accession>
<dbReference type="EMBL" id="JACGWM010000005">
    <property type="protein sequence ID" value="KAL0373137.1"/>
    <property type="molecule type" value="Genomic_DNA"/>
</dbReference>
<protein>
    <submittedName>
        <fullName evidence="1">Uncharacterized protein</fullName>
    </submittedName>
</protein>
<reference evidence="1" key="1">
    <citation type="submission" date="2020-06" db="EMBL/GenBank/DDBJ databases">
        <authorList>
            <person name="Li T."/>
            <person name="Hu X."/>
            <person name="Zhang T."/>
            <person name="Song X."/>
            <person name="Zhang H."/>
            <person name="Dai N."/>
            <person name="Sheng W."/>
            <person name="Hou X."/>
            <person name="Wei L."/>
        </authorList>
    </citation>
    <scope>NUCLEOTIDE SEQUENCE</scope>
    <source>
        <strain evidence="1">KEN8</strain>
        <tissue evidence="1">Leaf</tissue>
    </source>
</reference>